<dbReference type="RefSeq" id="XP_004032359.1">
    <property type="nucleotide sequence ID" value="XM_004032311.1"/>
</dbReference>
<feature type="transmembrane region" description="Helical" evidence="7">
    <location>
        <begin position="68"/>
        <end position="87"/>
    </location>
</feature>
<accession>G0QVI6</accession>
<dbReference type="GO" id="GO:0070736">
    <property type="term" value="F:protein-glycine ligase activity, initiating"/>
    <property type="evidence" value="ECO:0007669"/>
    <property type="project" value="TreeGrafter"/>
</dbReference>
<keyword evidence="9" id="KW-1185">Reference proteome</keyword>
<keyword evidence="4" id="KW-0547">Nucleotide-binding</keyword>
<dbReference type="PANTHER" id="PTHR45870">
    <property type="entry name" value="TUBULIN MONOGLYCYLASE TTLL3"/>
    <property type="match status" value="1"/>
</dbReference>
<dbReference type="InterPro" id="IPR004344">
    <property type="entry name" value="TTL/TTLL_fam"/>
</dbReference>
<evidence type="ECO:0000313" key="8">
    <source>
        <dbReference type="EMBL" id="EGR30772.1"/>
    </source>
</evidence>
<comment type="subcellular location">
    <subcellularLocation>
        <location evidence="1">Cytoplasm</location>
    </subcellularLocation>
</comment>
<dbReference type="eggNOG" id="KOG2157">
    <property type="taxonomic scope" value="Eukaryota"/>
</dbReference>
<dbReference type="OrthoDB" id="10255472at2759"/>
<dbReference type="Gene3D" id="3.30.470.20">
    <property type="entry name" value="ATP-grasp fold, B domain"/>
    <property type="match status" value="1"/>
</dbReference>
<dbReference type="PANTHER" id="PTHR45870:SF2">
    <property type="entry name" value="TUBULIN MONOGLYCYLASE TTLL3"/>
    <property type="match status" value="1"/>
</dbReference>
<dbReference type="EMBL" id="GL983946">
    <property type="protein sequence ID" value="EGR30772.1"/>
    <property type="molecule type" value="Genomic_DNA"/>
</dbReference>
<dbReference type="OMA" id="GNVWICK"/>
<keyword evidence="3 8" id="KW-0436">Ligase</keyword>
<feature type="compositionally biased region" description="Acidic residues" evidence="6">
    <location>
        <begin position="293"/>
        <end position="306"/>
    </location>
</feature>
<dbReference type="GO" id="GO:0005524">
    <property type="term" value="F:ATP binding"/>
    <property type="evidence" value="ECO:0007669"/>
    <property type="project" value="UniProtKB-KW"/>
</dbReference>
<gene>
    <name evidence="8" type="ORF">IMG5_124030</name>
</gene>
<feature type="region of interest" description="Disordered" evidence="6">
    <location>
        <begin position="276"/>
        <end position="306"/>
    </location>
</feature>
<keyword evidence="7" id="KW-0472">Membrane</keyword>
<dbReference type="SUPFAM" id="SSF56059">
    <property type="entry name" value="Glutathione synthetase ATP-binding domain-like"/>
    <property type="match status" value="1"/>
</dbReference>
<dbReference type="GeneID" id="14906887"/>
<keyword evidence="5" id="KW-0067">ATP-binding</keyword>
<evidence type="ECO:0000313" key="9">
    <source>
        <dbReference type="Proteomes" id="UP000008983"/>
    </source>
</evidence>
<dbReference type="InParanoid" id="G0QVI6"/>
<evidence type="ECO:0000256" key="6">
    <source>
        <dbReference type="SAM" id="MobiDB-lite"/>
    </source>
</evidence>
<evidence type="ECO:0000256" key="7">
    <source>
        <dbReference type="SAM" id="Phobius"/>
    </source>
</evidence>
<dbReference type="GO" id="GO:0004835">
    <property type="term" value="F:tubulin-tyrosine ligase activity"/>
    <property type="evidence" value="ECO:0007669"/>
    <property type="project" value="UniProtKB-EC"/>
</dbReference>
<keyword evidence="7" id="KW-0812">Transmembrane</keyword>
<dbReference type="Proteomes" id="UP000008983">
    <property type="component" value="Unassembled WGS sequence"/>
</dbReference>
<dbReference type="AlphaFoldDB" id="G0QVI6"/>
<proteinExistence type="predicted"/>
<evidence type="ECO:0000256" key="4">
    <source>
        <dbReference type="ARBA" id="ARBA00022741"/>
    </source>
</evidence>
<feature type="transmembrane region" description="Helical" evidence="7">
    <location>
        <begin position="24"/>
        <end position="48"/>
    </location>
</feature>
<evidence type="ECO:0000256" key="1">
    <source>
        <dbReference type="ARBA" id="ARBA00004496"/>
    </source>
</evidence>
<sequence length="473" mass="57987">MIQNFGKKIKTYQRNKSKHQNKYVYIYIYIYIYIYLYIIYIFNVYFFYKNYKQNFFYQKFILFQHIKFIQYLFYIQVFIVTGGYGDIKKSLRKRGWIENPDNKSQCYDFKWCLFTKEIDFETLKDFQIVNHFQKSTCFTTKVGLCKNIRNLVWHDNVDIDTFYPRCYDLNDVDDFYNFQIEFKTSKAESILKKYMRMYFCEMDLQNIQKQAVIAFNVCERKIKGFNDTIDEKSPFKFVSKKEWNILSSDELNEEKLAQKKHEQWLQKIEGKKKKKIKKQKKLEKQKSLKDERNSEDEQQNSEEEEAKMDSFTLKVHQLLKKYQQKYPQYCINGEDNIWIIKPAGLSRGRGITCYNNLIEILDHMKSKESQWIIQKYIENPLIVKKRKFDIRVWVLLTDWNPLTIWEYTNCYVRFSCDDYDTNNLQNKFTHLTNNMISRLKEREEKDEIYDKGNMYTKEEFINYLLEKEKTMFF</sequence>
<dbReference type="STRING" id="857967.G0QVI6"/>
<dbReference type="GO" id="GO:0015630">
    <property type="term" value="C:microtubule cytoskeleton"/>
    <property type="evidence" value="ECO:0007669"/>
    <property type="project" value="TreeGrafter"/>
</dbReference>
<dbReference type="PROSITE" id="PS51221">
    <property type="entry name" value="TTL"/>
    <property type="match status" value="1"/>
</dbReference>
<dbReference type="Pfam" id="PF03133">
    <property type="entry name" value="TTL"/>
    <property type="match status" value="1"/>
</dbReference>
<evidence type="ECO:0000256" key="2">
    <source>
        <dbReference type="ARBA" id="ARBA00022490"/>
    </source>
</evidence>
<dbReference type="GO" id="GO:0005737">
    <property type="term" value="C:cytoplasm"/>
    <property type="evidence" value="ECO:0007669"/>
    <property type="project" value="UniProtKB-SubCell"/>
</dbReference>
<dbReference type="InterPro" id="IPR051437">
    <property type="entry name" value="TTLL_monoglycylase"/>
</dbReference>
<dbReference type="EC" id="6.3.2.25" evidence="8"/>
<reference evidence="8 9" key="1">
    <citation type="submission" date="2011-07" db="EMBL/GenBank/DDBJ databases">
        <authorList>
            <person name="Coyne R."/>
            <person name="Brami D."/>
            <person name="Johnson J."/>
            <person name="Hostetler J."/>
            <person name="Hannick L."/>
            <person name="Clark T."/>
            <person name="Cassidy-Hanley D."/>
            <person name="Inman J."/>
        </authorList>
    </citation>
    <scope>NUCLEOTIDE SEQUENCE [LARGE SCALE GENOMIC DNA]</scope>
    <source>
        <strain evidence="8 9">G5</strain>
    </source>
</reference>
<evidence type="ECO:0000256" key="3">
    <source>
        <dbReference type="ARBA" id="ARBA00022598"/>
    </source>
</evidence>
<organism evidence="8 9">
    <name type="scientific">Ichthyophthirius multifiliis</name>
    <name type="common">White spot disease agent</name>
    <name type="synonym">Ich</name>
    <dbReference type="NCBI Taxonomy" id="5932"/>
    <lineage>
        <taxon>Eukaryota</taxon>
        <taxon>Sar</taxon>
        <taxon>Alveolata</taxon>
        <taxon>Ciliophora</taxon>
        <taxon>Intramacronucleata</taxon>
        <taxon>Oligohymenophorea</taxon>
        <taxon>Hymenostomatida</taxon>
        <taxon>Ophryoglenina</taxon>
        <taxon>Ichthyophthirius</taxon>
    </lineage>
</organism>
<name>G0QVI6_ICHMU</name>
<keyword evidence="7" id="KW-1133">Transmembrane helix</keyword>
<protein>
    <submittedName>
        <fullName evidence="8">Tubulin-tyrosine ligase family protein, putative</fullName>
        <ecNumber evidence="8">6.3.2.25</ecNumber>
    </submittedName>
</protein>
<keyword evidence="2" id="KW-0963">Cytoplasm</keyword>
<feature type="compositionally biased region" description="Basic and acidic residues" evidence="6">
    <location>
        <begin position="282"/>
        <end position="292"/>
    </location>
</feature>
<evidence type="ECO:0000256" key="5">
    <source>
        <dbReference type="ARBA" id="ARBA00022840"/>
    </source>
</evidence>